<gene>
    <name evidence="1" type="ORF">Snoj_30540</name>
</gene>
<evidence type="ECO:0000313" key="1">
    <source>
        <dbReference type="EMBL" id="GHI69136.1"/>
    </source>
</evidence>
<accession>A0ABQ3SLX7</accession>
<dbReference type="EMBL" id="BNEC01000005">
    <property type="protein sequence ID" value="GHI69136.1"/>
    <property type="molecule type" value="Genomic_DNA"/>
</dbReference>
<dbReference type="Proteomes" id="UP000613974">
    <property type="component" value="Unassembled WGS sequence"/>
</dbReference>
<name>A0ABQ3SLX7_9ACTN</name>
<organism evidence="1 2">
    <name type="scientific">Streptomyces nojiriensis</name>
    <dbReference type="NCBI Taxonomy" id="66374"/>
    <lineage>
        <taxon>Bacteria</taxon>
        <taxon>Bacillati</taxon>
        <taxon>Actinomycetota</taxon>
        <taxon>Actinomycetes</taxon>
        <taxon>Kitasatosporales</taxon>
        <taxon>Streptomycetaceae</taxon>
        <taxon>Streptomyces</taxon>
    </lineage>
</organism>
<dbReference type="Pfam" id="PF11720">
    <property type="entry name" value="Inhibitor_I78"/>
    <property type="match status" value="1"/>
</dbReference>
<reference evidence="2" key="1">
    <citation type="submission" date="2023-07" db="EMBL/GenBank/DDBJ databases">
        <title>Whole genome shotgun sequence of Streptomyces nojiriensis NBRC 13794.</title>
        <authorList>
            <person name="Komaki H."/>
            <person name="Tamura T."/>
        </authorList>
    </citation>
    <scope>NUCLEOTIDE SEQUENCE [LARGE SCALE GENOMIC DNA]</scope>
    <source>
        <strain evidence="2">NBRC 13794</strain>
    </source>
</reference>
<dbReference type="InterPro" id="IPR021719">
    <property type="entry name" value="Prot_inh_I78"/>
</dbReference>
<dbReference type="GeneID" id="95587434"/>
<evidence type="ECO:0008006" key="3">
    <source>
        <dbReference type="Google" id="ProtNLM"/>
    </source>
</evidence>
<evidence type="ECO:0000313" key="2">
    <source>
        <dbReference type="Proteomes" id="UP000613974"/>
    </source>
</evidence>
<dbReference type="RefSeq" id="WP_189743404.1">
    <property type="nucleotide sequence ID" value="NZ_BMRL01000013.1"/>
</dbReference>
<proteinExistence type="predicted"/>
<comment type="caution">
    <text evidence="1">The sequence shown here is derived from an EMBL/GenBank/DDBJ whole genome shotgun (WGS) entry which is preliminary data.</text>
</comment>
<protein>
    <recommendedName>
        <fullName evidence="3">Proteinase inhibitor I78</fullName>
    </recommendedName>
</protein>
<dbReference type="Gene3D" id="3.30.10.10">
    <property type="entry name" value="Trypsin Inhibitor V, subunit A"/>
    <property type="match status" value="1"/>
</dbReference>
<sequence>MTASASVPAADDPAHYAGLGTGEAKRRALARGWTTVRVVPPGTVLTMEYLEGRLNFEVEDDRVLRAWSG</sequence>
<keyword evidence="2" id="KW-1185">Reference proteome</keyword>